<accession>A0A9W6CM31</accession>
<name>A0A9W6CM31_XANFL</name>
<dbReference type="RefSeq" id="WP_281806600.1">
    <property type="nucleotide sequence ID" value="NZ_BSDO01000002.1"/>
</dbReference>
<evidence type="ECO:0000313" key="3">
    <source>
        <dbReference type="Proteomes" id="UP001144397"/>
    </source>
</evidence>
<reference evidence="2 4" key="2">
    <citation type="submission" date="2023-07" db="EMBL/GenBank/DDBJ databases">
        <title>Genomic Encyclopedia of Type Strains, Phase IV (KMG-IV): sequencing the most valuable type-strain genomes for metagenomic binning, comparative biology and taxonomic classification.</title>
        <authorList>
            <person name="Goeker M."/>
        </authorList>
    </citation>
    <scope>NUCLEOTIDE SEQUENCE [LARGE SCALE GENOMIC DNA]</scope>
    <source>
        <strain evidence="2 4">DSM 338</strain>
    </source>
</reference>
<reference evidence="1" key="1">
    <citation type="submission" date="2022-12" db="EMBL/GenBank/DDBJ databases">
        <title>Reference genome sequencing for broad-spectrum identification of bacterial and archaeal isolates by mass spectrometry.</title>
        <authorList>
            <person name="Sekiguchi Y."/>
            <person name="Tourlousse D.M."/>
        </authorList>
    </citation>
    <scope>NUCLEOTIDE SEQUENCE</scope>
    <source>
        <strain evidence="1">301</strain>
    </source>
</reference>
<protein>
    <submittedName>
        <fullName evidence="1">Uncharacterized protein</fullName>
    </submittedName>
</protein>
<dbReference type="EMBL" id="BSDO01000002">
    <property type="protein sequence ID" value="GLI21744.1"/>
    <property type="molecule type" value="Genomic_DNA"/>
</dbReference>
<evidence type="ECO:0000313" key="2">
    <source>
        <dbReference type="EMBL" id="MDR6332504.1"/>
    </source>
</evidence>
<dbReference type="AlphaFoldDB" id="A0A9W6CM31"/>
<keyword evidence="4" id="KW-1185">Reference proteome</keyword>
<dbReference type="EMBL" id="JAVDPY010000001">
    <property type="protein sequence ID" value="MDR6332504.1"/>
    <property type="molecule type" value="Genomic_DNA"/>
</dbReference>
<dbReference type="GeneID" id="95762213"/>
<gene>
    <name evidence="2" type="ORF">GGQ86_000951</name>
    <name evidence="1" type="ORF">XFLAVUS301_14180</name>
</gene>
<proteinExistence type="predicted"/>
<dbReference type="Proteomes" id="UP001144397">
    <property type="component" value="Unassembled WGS sequence"/>
</dbReference>
<evidence type="ECO:0000313" key="1">
    <source>
        <dbReference type="EMBL" id="GLI21744.1"/>
    </source>
</evidence>
<organism evidence="1 3">
    <name type="scientific">Xanthobacter flavus</name>
    <dbReference type="NCBI Taxonomy" id="281"/>
    <lineage>
        <taxon>Bacteria</taxon>
        <taxon>Pseudomonadati</taxon>
        <taxon>Pseudomonadota</taxon>
        <taxon>Alphaproteobacteria</taxon>
        <taxon>Hyphomicrobiales</taxon>
        <taxon>Xanthobacteraceae</taxon>
        <taxon>Xanthobacter</taxon>
    </lineage>
</organism>
<sequence>MLFSIDEDAGSRIVGWIMPDNPASTPRVSVLVGGELRKVIPATVLRPLLREQGLHETGICGFVVDDHVVADLAGTIDIELYDETTNIRIYRRRPPTARADQKLFRLETRVVAQAQLNLPLQDLFHMPFTRLERTPEEAVKSILGIAFTPSIFCTGRVFFRTYEPLLRDRGFKCTVLLRDPYEELAEELLVLRWAVKTPNLANSVLSDVYKPLVDSLAKADLAEMADLETWLGTLSPFERSLVANPMARLLTCRGSDDVLETSAVENALDTLSEMDVVGLSGDEDVWWETMRAVLELNLPPLPELAWSRQVGELREQIAQWPSAQDLLAVDERIFSDVTAAVGRVDEDTDEAAQEAVQEGVQESL</sequence>
<evidence type="ECO:0000313" key="4">
    <source>
        <dbReference type="Proteomes" id="UP001245370"/>
    </source>
</evidence>
<comment type="caution">
    <text evidence="1">The sequence shown here is derived from an EMBL/GenBank/DDBJ whole genome shotgun (WGS) entry which is preliminary data.</text>
</comment>
<dbReference type="Proteomes" id="UP001245370">
    <property type="component" value="Unassembled WGS sequence"/>
</dbReference>